<dbReference type="Pfam" id="PF00589">
    <property type="entry name" value="Phage_integrase"/>
    <property type="match status" value="1"/>
</dbReference>
<feature type="domain" description="Core-binding (CB)" evidence="7">
    <location>
        <begin position="104"/>
        <end position="188"/>
    </location>
</feature>
<sequence length="402" mass="45277">MLKVLFPKSSGDYECSRFGAELEFFARWLLAAGYLTAAAGRHVHRLKSILEATEALQCAQSVHEAELEEELSLVPGALRHASTERAYRRFLKAEGRLEETKPQEPVEQLLLRYREYLLDVRGLAPATIVQHLGTIEDFLSLTDGPSQGLSTLTSEHVENFIHTLSRRVRRQTLQHKVAHLRAFLRFCGDRGETARGLERIDTPRTYRGELPPRALSWEVIEKLLASVARTDYLGRRDHAILHLMAYYGLRPSEIAALTLDAVNWKRRTLRVEQRKTRSTLVLPLADQTFEILDKYIAEGRPRDLVTNVLFPKVRSPVGPLTSWGVCDIFSKRARESGLPLDGVSSYALRHSFAMRLLGRGVGVKTIGDLLGHHSLESTCVYLRIETDMLRTVALPVPGIAGL</sequence>
<reference evidence="8 9" key="1">
    <citation type="journal article" date="2019" name="Syst. Appl. Microbiol.">
        <title>Microvirga tunisiensis sp. nov., a root nodule symbiotic bacterium isolated from Lupinus micranthus and L. luteus grown in Northern Tunisia.</title>
        <authorList>
            <person name="Msaddak A."/>
            <person name="Rejili M."/>
            <person name="Duran D."/>
            <person name="Mars M."/>
            <person name="Palacios J.M."/>
            <person name="Ruiz-Argueso T."/>
            <person name="Rey L."/>
            <person name="Imperial J."/>
        </authorList>
    </citation>
    <scope>NUCLEOTIDE SEQUENCE [LARGE SCALE GENOMIC DNA]</scope>
    <source>
        <strain evidence="8 9">Lmie10</strain>
    </source>
</reference>
<dbReference type="Proteomes" id="UP000403266">
    <property type="component" value="Unassembled WGS sequence"/>
</dbReference>
<keyword evidence="9" id="KW-1185">Reference proteome</keyword>
<dbReference type="GO" id="GO:0003677">
    <property type="term" value="F:DNA binding"/>
    <property type="evidence" value="ECO:0007669"/>
    <property type="project" value="UniProtKB-UniRule"/>
</dbReference>
<comment type="caution">
    <text evidence="8">The sequence shown here is derived from an EMBL/GenBank/DDBJ whole genome shotgun (WGS) entry which is preliminary data.</text>
</comment>
<evidence type="ECO:0000259" key="6">
    <source>
        <dbReference type="PROSITE" id="PS51898"/>
    </source>
</evidence>
<keyword evidence="4" id="KW-0233">DNA recombination</keyword>
<keyword evidence="2" id="KW-0229">DNA integration</keyword>
<evidence type="ECO:0000256" key="5">
    <source>
        <dbReference type="PROSITE-ProRule" id="PRU01248"/>
    </source>
</evidence>
<evidence type="ECO:0000313" key="8">
    <source>
        <dbReference type="EMBL" id="MPR30678.1"/>
    </source>
</evidence>
<dbReference type="PROSITE" id="PS51900">
    <property type="entry name" value="CB"/>
    <property type="match status" value="1"/>
</dbReference>
<evidence type="ECO:0000259" key="7">
    <source>
        <dbReference type="PROSITE" id="PS51900"/>
    </source>
</evidence>
<dbReference type="OrthoDB" id="67979at2"/>
<organism evidence="8 9">
    <name type="scientific">Microvirga tunisiensis</name>
    <dbReference type="NCBI Taxonomy" id="2108360"/>
    <lineage>
        <taxon>Bacteria</taxon>
        <taxon>Pseudomonadati</taxon>
        <taxon>Pseudomonadota</taxon>
        <taxon>Alphaproteobacteria</taxon>
        <taxon>Hyphomicrobiales</taxon>
        <taxon>Methylobacteriaceae</taxon>
        <taxon>Microvirga</taxon>
    </lineage>
</organism>
<dbReference type="InterPro" id="IPR010998">
    <property type="entry name" value="Integrase_recombinase_N"/>
</dbReference>
<protein>
    <submittedName>
        <fullName evidence="8">Tyrosine-type recombinase/integrase</fullName>
    </submittedName>
</protein>
<dbReference type="InterPro" id="IPR011010">
    <property type="entry name" value="DNA_brk_join_enz"/>
</dbReference>
<dbReference type="GO" id="GO:0006310">
    <property type="term" value="P:DNA recombination"/>
    <property type="evidence" value="ECO:0007669"/>
    <property type="project" value="UniProtKB-KW"/>
</dbReference>
<dbReference type="PANTHER" id="PTHR30349">
    <property type="entry name" value="PHAGE INTEGRASE-RELATED"/>
    <property type="match status" value="1"/>
</dbReference>
<dbReference type="PANTHER" id="PTHR30349:SF41">
    <property type="entry name" value="INTEGRASE_RECOMBINASE PROTEIN MJ0367-RELATED"/>
    <property type="match status" value="1"/>
</dbReference>
<name>A0A5N7MUW5_9HYPH</name>
<dbReference type="EMBL" id="VOSK01000422">
    <property type="protein sequence ID" value="MPR30678.1"/>
    <property type="molecule type" value="Genomic_DNA"/>
</dbReference>
<keyword evidence="3 5" id="KW-0238">DNA-binding</keyword>
<dbReference type="Gene3D" id="1.10.150.130">
    <property type="match status" value="1"/>
</dbReference>
<dbReference type="InterPro" id="IPR044068">
    <property type="entry name" value="CB"/>
</dbReference>
<accession>A0A5N7MUW5</accession>
<evidence type="ECO:0000313" key="9">
    <source>
        <dbReference type="Proteomes" id="UP000403266"/>
    </source>
</evidence>
<dbReference type="InterPro" id="IPR004107">
    <property type="entry name" value="Integrase_SAM-like_N"/>
</dbReference>
<dbReference type="AlphaFoldDB" id="A0A5N7MUW5"/>
<proteinExistence type="inferred from homology"/>
<evidence type="ECO:0000256" key="2">
    <source>
        <dbReference type="ARBA" id="ARBA00022908"/>
    </source>
</evidence>
<dbReference type="InterPro" id="IPR013762">
    <property type="entry name" value="Integrase-like_cat_sf"/>
</dbReference>
<evidence type="ECO:0000256" key="3">
    <source>
        <dbReference type="ARBA" id="ARBA00023125"/>
    </source>
</evidence>
<gene>
    <name evidence="8" type="ORF">FS320_38320</name>
</gene>
<comment type="similarity">
    <text evidence="1">Belongs to the 'phage' integrase family.</text>
</comment>
<evidence type="ECO:0000256" key="1">
    <source>
        <dbReference type="ARBA" id="ARBA00008857"/>
    </source>
</evidence>
<dbReference type="GO" id="GO:0015074">
    <property type="term" value="P:DNA integration"/>
    <property type="evidence" value="ECO:0007669"/>
    <property type="project" value="UniProtKB-KW"/>
</dbReference>
<dbReference type="InterPro" id="IPR002104">
    <property type="entry name" value="Integrase_catalytic"/>
</dbReference>
<dbReference type="Pfam" id="PF02899">
    <property type="entry name" value="Phage_int_SAM_1"/>
    <property type="match status" value="1"/>
</dbReference>
<dbReference type="Gene3D" id="1.10.443.10">
    <property type="entry name" value="Intergrase catalytic core"/>
    <property type="match status" value="1"/>
</dbReference>
<feature type="domain" description="Tyr recombinase" evidence="6">
    <location>
        <begin position="210"/>
        <end position="394"/>
    </location>
</feature>
<dbReference type="SUPFAM" id="SSF56349">
    <property type="entry name" value="DNA breaking-rejoining enzymes"/>
    <property type="match status" value="1"/>
</dbReference>
<dbReference type="PROSITE" id="PS51898">
    <property type="entry name" value="TYR_RECOMBINASE"/>
    <property type="match status" value="1"/>
</dbReference>
<dbReference type="RefSeq" id="WP_152717525.1">
    <property type="nucleotide sequence ID" value="NZ_VOSJ01000452.1"/>
</dbReference>
<evidence type="ECO:0000256" key="4">
    <source>
        <dbReference type="ARBA" id="ARBA00023172"/>
    </source>
</evidence>
<dbReference type="InterPro" id="IPR050090">
    <property type="entry name" value="Tyrosine_recombinase_XerCD"/>
</dbReference>